<sequence length="73" mass="8627">MPHIEPVVFSHTPQERPVDYHQLAPERPEVNGDRRSLFRAPPASARSEQDDEPARRPDHHRDNGRRRTQRQRS</sequence>
<evidence type="ECO:0000313" key="3">
    <source>
        <dbReference type="Proteomes" id="UP000247892"/>
    </source>
</evidence>
<gene>
    <name evidence="2" type="ORF">BA062_27425</name>
</gene>
<evidence type="ECO:0000313" key="2">
    <source>
        <dbReference type="EMBL" id="PXY23998.1"/>
    </source>
</evidence>
<dbReference type="EMBL" id="MASU01000013">
    <property type="protein sequence ID" value="PXY23998.1"/>
    <property type="molecule type" value="Genomic_DNA"/>
</dbReference>
<reference evidence="2 3" key="1">
    <citation type="submission" date="2016-07" db="EMBL/GenBank/DDBJ databases">
        <title>Draft genome sequence of Prauserella sp. YIM 121212, isolated from alkaline soil.</title>
        <authorList>
            <person name="Ruckert C."/>
            <person name="Albersmeier A."/>
            <person name="Jiang C.-L."/>
            <person name="Jiang Y."/>
            <person name="Kalinowski J."/>
            <person name="Schneider O."/>
            <person name="Winkler A."/>
            <person name="Zotchev S.B."/>
        </authorList>
    </citation>
    <scope>NUCLEOTIDE SEQUENCE [LARGE SCALE GENOMIC DNA]</scope>
    <source>
        <strain evidence="2 3">YIM 121212</strain>
    </source>
</reference>
<feature type="compositionally biased region" description="Basic residues" evidence="1">
    <location>
        <begin position="62"/>
        <end position="73"/>
    </location>
</feature>
<comment type="caution">
    <text evidence="2">The sequence shown here is derived from an EMBL/GenBank/DDBJ whole genome shotgun (WGS) entry which is preliminary data.</text>
</comment>
<protein>
    <submittedName>
        <fullName evidence="2">Uncharacterized protein</fullName>
    </submittedName>
</protein>
<organism evidence="2 3">
    <name type="scientific">Prauserella flavalba</name>
    <dbReference type="NCBI Taxonomy" id="1477506"/>
    <lineage>
        <taxon>Bacteria</taxon>
        <taxon>Bacillati</taxon>
        <taxon>Actinomycetota</taxon>
        <taxon>Actinomycetes</taxon>
        <taxon>Pseudonocardiales</taxon>
        <taxon>Pseudonocardiaceae</taxon>
        <taxon>Prauserella</taxon>
    </lineage>
</organism>
<feature type="compositionally biased region" description="Basic and acidic residues" evidence="1">
    <location>
        <begin position="52"/>
        <end position="61"/>
    </location>
</feature>
<feature type="compositionally biased region" description="Basic and acidic residues" evidence="1">
    <location>
        <begin position="13"/>
        <end position="36"/>
    </location>
</feature>
<name>A0A318LG20_9PSEU</name>
<keyword evidence="3" id="KW-1185">Reference proteome</keyword>
<dbReference type="AlphaFoldDB" id="A0A318LG20"/>
<feature type="region of interest" description="Disordered" evidence="1">
    <location>
        <begin position="1"/>
        <end position="73"/>
    </location>
</feature>
<dbReference type="Proteomes" id="UP000247892">
    <property type="component" value="Unassembled WGS sequence"/>
</dbReference>
<proteinExistence type="predicted"/>
<evidence type="ECO:0000256" key="1">
    <source>
        <dbReference type="SAM" id="MobiDB-lite"/>
    </source>
</evidence>
<accession>A0A318LG20</accession>